<accession>A0A9P5SJV0</accession>
<reference evidence="7" key="1">
    <citation type="journal article" date="2020" name="Fungal Divers.">
        <title>Resolving the Mortierellaceae phylogeny through synthesis of multi-gene phylogenetics and phylogenomics.</title>
        <authorList>
            <person name="Vandepol N."/>
            <person name="Liber J."/>
            <person name="Desiro A."/>
            <person name="Na H."/>
            <person name="Kennedy M."/>
            <person name="Barry K."/>
            <person name="Grigoriev I.V."/>
            <person name="Miller A.N."/>
            <person name="O'Donnell K."/>
            <person name="Stajich J.E."/>
            <person name="Bonito G."/>
        </authorList>
    </citation>
    <scope>NUCLEOTIDE SEQUENCE</scope>
    <source>
        <strain evidence="7">NVP1</strain>
    </source>
</reference>
<dbReference type="EMBL" id="JAAAUY010000494">
    <property type="protein sequence ID" value="KAF9329228.1"/>
    <property type="molecule type" value="Genomic_DNA"/>
</dbReference>
<organism evidence="7 8">
    <name type="scientific">Podila minutissima</name>
    <dbReference type="NCBI Taxonomy" id="64525"/>
    <lineage>
        <taxon>Eukaryota</taxon>
        <taxon>Fungi</taxon>
        <taxon>Fungi incertae sedis</taxon>
        <taxon>Mucoromycota</taxon>
        <taxon>Mortierellomycotina</taxon>
        <taxon>Mortierellomycetes</taxon>
        <taxon>Mortierellales</taxon>
        <taxon>Mortierellaceae</taxon>
        <taxon>Podila</taxon>
    </lineage>
</organism>
<comment type="caution">
    <text evidence="7">The sequence shown here is derived from an EMBL/GenBank/DDBJ whole genome shotgun (WGS) entry which is preliminary data.</text>
</comment>
<dbReference type="PANTHER" id="PTHR24045:SF0">
    <property type="entry name" value="N-ACETYLGLUCOSAMINE-1-PHOSPHOTRANSFERASE SUBUNITS ALPHA_BETA"/>
    <property type="match status" value="1"/>
</dbReference>
<evidence type="ECO:0000256" key="1">
    <source>
        <dbReference type="ARBA" id="ARBA00007583"/>
    </source>
</evidence>
<dbReference type="PANTHER" id="PTHR24045">
    <property type="match status" value="1"/>
</dbReference>
<gene>
    <name evidence="7" type="primary">XPT1</name>
    <name evidence="7" type="ORF">BG006_007660</name>
</gene>
<evidence type="ECO:0000256" key="3">
    <source>
        <dbReference type="SAM" id="MobiDB-lite"/>
    </source>
</evidence>
<evidence type="ECO:0000259" key="6">
    <source>
        <dbReference type="Pfam" id="PF17102"/>
    </source>
</evidence>
<comment type="similarity">
    <text evidence="1">Belongs to the stealth family.</text>
</comment>
<dbReference type="GO" id="GO:0016757">
    <property type="term" value="F:glycosyltransferase activity"/>
    <property type="evidence" value="ECO:0007669"/>
    <property type="project" value="UniProtKB-KW"/>
</dbReference>
<dbReference type="InterPro" id="IPR031358">
    <property type="entry name" value="Stealth_CR1"/>
</dbReference>
<keyword evidence="8" id="KW-1185">Reference proteome</keyword>
<feature type="domain" description="Stealth protein CR2 conserved region 2" evidence="4">
    <location>
        <begin position="86"/>
        <end position="199"/>
    </location>
</feature>
<dbReference type="Pfam" id="PF17102">
    <property type="entry name" value="Stealth_CR3"/>
    <property type="match status" value="1"/>
</dbReference>
<feature type="domain" description="Stealth protein CR1 conserved region 1" evidence="5">
    <location>
        <begin position="40"/>
        <end position="64"/>
    </location>
</feature>
<evidence type="ECO:0000259" key="4">
    <source>
        <dbReference type="Pfam" id="PF11380"/>
    </source>
</evidence>
<protein>
    <submittedName>
        <fullName evidence="7">Xanthine phosphoribosyltransferase 1</fullName>
    </submittedName>
</protein>
<evidence type="ECO:0000256" key="2">
    <source>
        <dbReference type="ARBA" id="ARBA00022679"/>
    </source>
</evidence>
<feature type="region of interest" description="Disordered" evidence="3">
    <location>
        <begin position="405"/>
        <end position="429"/>
    </location>
</feature>
<dbReference type="Proteomes" id="UP000696485">
    <property type="component" value="Unassembled WGS sequence"/>
</dbReference>
<dbReference type="GO" id="GO:0046835">
    <property type="term" value="P:carbohydrate phosphorylation"/>
    <property type="evidence" value="ECO:0007669"/>
    <property type="project" value="TreeGrafter"/>
</dbReference>
<feature type="domain" description="Stealth protein CR3 conserved region 3" evidence="6">
    <location>
        <begin position="253"/>
        <end position="304"/>
    </location>
</feature>
<keyword evidence="2" id="KW-0808">Transferase</keyword>
<dbReference type="GO" id="GO:0005794">
    <property type="term" value="C:Golgi apparatus"/>
    <property type="evidence" value="ECO:0007669"/>
    <property type="project" value="TreeGrafter"/>
</dbReference>
<dbReference type="InterPro" id="IPR021520">
    <property type="entry name" value="Stealth_CR2"/>
</dbReference>
<dbReference type="Pfam" id="PF17101">
    <property type="entry name" value="Stealth_CR1"/>
    <property type="match status" value="1"/>
</dbReference>
<dbReference type="InterPro" id="IPR031357">
    <property type="entry name" value="Stealth_CR3"/>
</dbReference>
<proteinExistence type="inferred from homology"/>
<evidence type="ECO:0000313" key="7">
    <source>
        <dbReference type="EMBL" id="KAF9329228.1"/>
    </source>
</evidence>
<dbReference type="InterPro" id="IPR047141">
    <property type="entry name" value="Stealth"/>
</dbReference>
<dbReference type="GO" id="GO:0003976">
    <property type="term" value="F:UDP-N-acetylglucosamine-lysosomal-enzyme N-acetylglucosaminephosphotransferase activity"/>
    <property type="evidence" value="ECO:0007669"/>
    <property type="project" value="TreeGrafter"/>
</dbReference>
<dbReference type="Pfam" id="PF11380">
    <property type="entry name" value="Stealth_CR2"/>
    <property type="match status" value="1"/>
</dbReference>
<evidence type="ECO:0000313" key="8">
    <source>
        <dbReference type="Proteomes" id="UP000696485"/>
    </source>
</evidence>
<keyword evidence="7" id="KW-0328">Glycosyltransferase</keyword>
<sequence>MLPSNHTSHQQEPFWLGNWLRWRGLDPGYDEAHSTEQLKFDVVYTWVNGSDADLQLLRHEYQSKSPLFQLSAAGDTKTIESVTTKRFRDMDELRYSVRSVAQYASSTYRRIHILSTESRPGQAQTPYWLKTALDGSTEGELRVVPHRAMFADSADLPSFNSLAIESQMRNIPGLSDVFIYMNDDVFVGRTMMPSDIWTSLYGFVFHMEASLLIPPTIRPVEANPLNVGEWSSLQYSNFLLSNRFGPRWRAYLAHVTHVLSVPMLNEIYRQWPLDFNSTSSHRFRGEGEAKDIHVSFFMAHYVMEMLRETQLESYWQYRLDANHDGVIDYNERQALLDMVKSWNQNQDLPQDSPQRKRHSRPTILDGHKIILQKVGMQMSGSTDYRYAGLDGFPFMIPTADTSKTIPLLPIKTPGSKPEPQQPYKSYEKPQERTCQLNADFCFGPEFMDTNRTSTLSIYQSQRIFERIAKSEFHCGDCLLELLMQHPSNQGGISAILPKDERSEAFQRVIRKLARYNYVLGTSTYWFIALQGPEQSRNQLKGLTDNRANIAYFCINDDFPNDLKLQTTMHGIFRGFLDERFPLSSPWERPGSLPMIPGSNES</sequence>
<name>A0A9P5SJV0_9FUNG</name>
<evidence type="ECO:0000259" key="5">
    <source>
        <dbReference type="Pfam" id="PF17101"/>
    </source>
</evidence>
<dbReference type="AlphaFoldDB" id="A0A9P5SJV0"/>